<dbReference type="AlphaFoldDB" id="A0A169R3M3"/>
<accession>A0A169R3M3</accession>
<feature type="region of interest" description="Disordered" evidence="1">
    <location>
        <begin position="62"/>
        <end position="109"/>
    </location>
</feature>
<dbReference type="NCBIfam" id="TIGR00229">
    <property type="entry name" value="sensory_box"/>
    <property type="match status" value="1"/>
</dbReference>
<dbReference type="Pfam" id="PF12860">
    <property type="entry name" value="PAS_7"/>
    <property type="match status" value="1"/>
</dbReference>
<keyword evidence="2" id="KW-0418">Kinase</keyword>
<name>A0A169R3M3_9HYPH</name>
<proteinExistence type="predicted"/>
<evidence type="ECO:0000313" key="3">
    <source>
        <dbReference type="Proteomes" id="UP000218288"/>
    </source>
</evidence>
<evidence type="ECO:0000256" key="1">
    <source>
        <dbReference type="SAM" id="MobiDB-lite"/>
    </source>
</evidence>
<reference evidence="2 3" key="1">
    <citation type="journal article" date="2016" name="Genome Announc.">
        <title>Complete Genome Sequence of Methylobacterium populi P-1M, Isolated from Pink-Pigmented Household Biofilm.</title>
        <authorList>
            <person name="Morohoshi T."/>
            <person name="Ikeda T."/>
        </authorList>
    </citation>
    <scope>NUCLEOTIDE SEQUENCE [LARGE SCALE GENOMIC DNA]</scope>
    <source>
        <strain evidence="2 3">P-1M</strain>
    </source>
</reference>
<evidence type="ECO:0000313" key="2">
    <source>
        <dbReference type="EMBL" id="BAU91382.1"/>
    </source>
</evidence>
<gene>
    <name evidence="2" type="ORF">MPPM_2777</name>
</gene>
<dbReference type="InterPro" id="IPR035965">
    <property type="entry name" value="PAS-like_dom_sf"/>
</dbReference>
<feature type="compositionally biased region" description="Basic and acidic residues" evidence="1">
    <location>
        <begin position="93"/>
        <end position="106"/>
    </location>
</feature>
<dbReference type="RefSeq" id="WP_063110976.1">
    <property type="nucleotide sequence ID" value="NZ_AP014809.1"/>
</dbReference>
<dbReference type="OrthoDB" id="9806130at2"/>
<sequence length="144" mass="16003">MDVTDLVRVEEDLRATSALLRATLEHMDQGLLMVDAARRVRVHNRRALELLDLPAELLRGEPSSEAVRRHQVARGETAELADAPRPPGPAQGREADSRIHERERPEGTVLEIRTVPLDGGGMVRTYTDITARKRAEAQMPTTTP</sequence>
<protein>
    <submittedName>
        <fullName evidence="2">PAS/PAC sensor hybrid histidine kinase</fullName>
    </submittedName>
</protein>
<dbReference type="SUPFAM" id="SSF55785">
    <property type="entry name" value="PYP-like sensor domain (PAS domain)"/>
    <property type="match status" value="1"/>
</dbReference>
<keyword evidence="2" id="KW-0808">Transferase</keyword>
<dbReference type="Gene3D" id="3.30.450.20">
    <property type="entry name" value="PAS domain"/>
    <property type="match status" value="1"/>
</dbReference>
<dbReference type="InterPro" id="IPR000014">
    <property type="entry name" value="PAS"/>
</dbReference>
<dbReference type="GO" id="GO:0016301">
    <property type="term" value="F:kinase activity"/>
    <property type="evidence" value="ECO:0007669"/>
    <property type="project" value="UniProtKB-KW"/>
</dbReference>
<dbReference type="EMBL" id="AP014809">
    <property type="protein sequence ID" value="BAU91382.1"/>
    <property type="molecule type" value="Genomic_DNA"/>
</dbReference>
<dbReference type="Proteomes" id="UP000218288">
    <property type="component" value="Chromosome"/>
</dbReference>
<organism evidence="2 3">
    <name type="scientific">Methylorubrum populi</name>
    <dbReference type="NCBI Taxonomy" id="223967"/>
    <lineage>
        <taxon>Bacteria</taxon>
        <taxon>Pseudomonadati</taxon>
        <taxon>Pseudomonadota</taxon>
        <taxon>Alphaproteobacteria</taxon>
        <taxon>Hyphomicrobiales</taxon>
        <taxon>Methylobacteriaceae</taxon>
        <taxon>Methylorubrum</taxon>
    </lineage>
</organism>